<reference evidence="2 3" key="1">
    <citation type="journal article" date="2021" name="Arch. Microbiol.">
        <title>Cellulosimicrobium fucosivorans sp. nov., isolated from San Elijo Lagoon, contains a fucose metabolic pathway linked to carotenoid production.</title>
        <authorList>
            <person name="Aviles F.A."/>
            <person name="Kyndt J.A."/>
        </authorList>
    </citation>
    <scope>NUCLEOTIDE SEQUENCE [LARGE SCALE GENOMIC DNA]</scope>
    <source>
        <strain evidence="2 3">SE3</strain>
    </source>
</reference>
<dbReference type="InterPro" id="IPR023210">
    <property type="entry name" value="NADP_OxRdtase_dom"/>
</dbReference>
<dbReference type="PANTHER" id="PTHR42686:SF1">
    <property type="entry name" value="GH17980P-RELATED"/>
    <property type="match status" value="1"/>
</dbReference>
<evidence type="ECO:0000259" key="1">
    <source>
        <dbReference type="Pfam" id="PF00248"/>
    </source>
</evidence>
<dbReference type="InterPro" id="IPR036812">
    <property type="entry name" value="NAD(P)_OxRdtase_dom_sf"/>
</dbReference>
<sequence>MTRGTADASAGALPTREVRGTGVRLTSLGFGAAQAGNLFRATTDEESAAAVEAAWDLGVRYFDTAPHYGLGLSERRLGAALRGRPRDEYVVSSKVGRLLVPSPGTAHERDPDLFDVPADHRRVWDFSRDGVLRSIDATLARTGLDRVDVVYLHDPDDHEDAAVHEALPALVHLRDQGVVGAIGAGMNQSAMLARFVRTGDVDVVMCAGRFTLLEQPALADLLPAAVEHGAAVVVAGVYNSGLLARDVPPDDATYDYAQAPAALLDRTRRIAAVCAEHGVTLPEAALAYVRPHPAVASTVVGLRTPGQVREAYARHTAVVPDDLWDALVRAGLLPEDAAPPRDALTP</sequence>
<evidence type="ECO:0000313" key="3">
    <source>
        <dbReference type="Proteomes" id="UP000471672"/>
    </source>
</evidence>
<dbReference type="Proteomes" id="UP000471672">
    <property type="component" value="Unassembled WGS sequence"/>
</dbReference>
<dbReference type="Gene3D" id="3.20.20.100">
    <property type="entry name" value="NADP-dependent oxidoreductase domain"/>
    <property type="match status" value="1"/>
</dbReference>
<dbReference type="SUPFAM" id="SSF51430">
    <property type="entry name" value="NAD(P)-linked oxidoreductase"/>
    <property type="match status" value="1"/>
</dbReference>
<organism evidence="2 3">
    <name type="scientific">Cellulosimicrobium composti</name>
    <dbReference type="NCBI Taxonomy" id="2672572"/>
    <lineage>
        <taxon>Bacteria</taxon>
        <taxon>Bacillati</taxon>
        <taxon>Actinomycetota</taxon>
        <taxon>Actinomycetes</taxon>
        <taxon>Micrococcales</taxon>
        <taxon>Promicromonosporaceae</taxon>
        <taxon>Cellulosimicrobium</taxon>
    </lineage>
</organism>
<proteinExistence type="predicted"/>
<protein>
    <submittedName>
        <fullName evidence="2">Aldo/keto reductase</fullName>
    </submittedName>
</protein>
<comment type="caution">
    <text evidence="2">The sequence shown here is derived from an EMBL/GenBank/DDBJ whole genome shotgun (WGS) entry which is preliminary data.</text>
</comment>
<keyword evidence="3" id="KW-1185">Reference proteome</keyword>
<dbReference type="Pfam" id="PF00248">
    <property type="entry name" value="Aldo_ket_red"/>
    <property type="match status" value="1"/>
</dbReference>
<dbReference type="InterPro" id="IPR044477">
    <property type="entry name" value="FDH-like"/>
</dbReference>
<gene>
    <name evidence="2" type="ORF">GYH36_07235</name>
</gene>
<dbReference type="InterPro" id="IPR020471">
    <property type="entry name" value="AKR"/>
</dbReference>
<name>A0ABX0BE71_9MICO</name>
<dbReference type="RefSeq" id="WP_162289503.1">
    <property type="nucleotide sequence ID" value="NZ_JAAFAN010000018.1"/>
</dbReference>
<dbReference type="EMBL" id="JAAFAN010000018">
    <property type="protein sequence ID" value="NDO89254.1"/>
    <property type="molecule type" value="Genomic_DNA"/>
</dbReference>
<dbReference type="PANTHER" id="PTHR42686">
    <property type="entry name" value="GH17980P-RELATED"/>
    <property type="match status" value="1"/>
</dbReference>
<accession>A0ABX0BE71</accession>
<evidence type="ECO:0000313" key="2">
    <source>
        <dbReference type="EMBL" id="NDO89254.1"/>
    </source>
</evidence>
<feature type="domain" description="NADP-dependent oxidoreductase" evidence="1">
    <location>
        <begin position="28"/>
        <end position="313"/>
    </location>
</feature>
<dbReference type="CDD" id="cd19162">
    <property type="entry name" value="AKR_FDH"/>
    <property type="match status" value="1"/>
</dbReference>